<reference evidence="1 2" key="1">
    <citation type="submission" date="2017-11" db="EMBL/GenBank/DDBJ databases">
        <title>The genome sequence of Pantoea rodasii DSM 26611.</title>
        <authorList>
            <person name="Gao J."/>
            <person name="Mao X."/>
            <person name="Sun J."/>
        </authorList>
    </citation>
    <scope>NUCLEOTIDE SEQUENCE [LARGE SCALE GENOMIC DNA]</scope>
    <source>
        <strain evidence="1 2">DSM 26611</strain>
    </source>
</reference>
<dbReference type="Pfam" id="PF07927">
    <property type="entry name" value="HicA_toxin"/>
    <property type="match status" value="1"/>
</dbReference>
<organism evidence="1 2">
    <name type="scientific">Pantoea rodasii</name>
    <dbReference type="NCBI Taxonomy" id="1076549"/>
    <lineage>
        <taxon>Bacteria</taxon>
        <taxon>Pseudomonadati</taxon>
        <taxon>Pseudomonadota</taxon>
        <taxon>Gammaproteobacteria</taxon>
        <taxon>Enterobacterales</taxon>
        <taxon>Erwiniaceae</taxon>
        <taxon>Pantoea</taxon>
    </lineage>
</organism>
<dbReference type="STRING" id="1076549.HA45_10215"/>
<protein>
    <submittedName>
        <fullName evidence="1">Hexulose-6-phosphate synthase</fullName>
    </submittedName>
</protein>
<evidence type="ECO:0000313" key="1">
    <source>
        <dbReference type="EMBL" id="PJZ07332.1"/>
    </source>
</evidence>
<evidence type="ECO:0000313" key="2">
    <source>
        <dbReference type="Proteomes" id="UP000232062"/>
    </source>
</evidence>
<sequence>MSKKDKLRKRLDTLPKDFTWDELVTLMGHYGFGLLNGSGSRRKFVNAEQRLVSLHCPHPGNIVKTYALEQAKALLDELDGYE</sequence>
<gene>
    <name evidence="1" type="ORF">PRCB_01310</name>
</gene>
<comment type="caution">
    <text evidence="1">The sequence shown here is derived from an EMBL/GenBank/DDBJ whole genome shotgun (WGS) entry which is preliminary data.</text>
</comment>
<dbReference type="EMBL" id="PIQI01000003">
    <property type="protein sequence ID" value="PJZ07332.1"/>
    <property type="molecule type" value="Genomic_DNA"/>
</dbReference>
<dbReference type="OrthoDB" id="73001at2"/>
<dbReference type="AlphaFoldDB" id="A0A2M9WID5"/>
<keyword evidence="2" id="KW-1185">Reference proteome</keyword>
<name>A0A2M9WID5_9GAMM</name>
<dbReference type="InterPro" id="IPR012933">
    <property type="entry name" value="HicA_mRNA_interferase"/>
</dbReference>
<accession>A0A2M9WID5</accession>
<dbReference type="Proteomes" id="UP000232062">
    <property type="component" value="Unassembled WGS sequence"/>
</dbReference>
<proteinExistence type="predicted"/>
<dbReference type="RefSeq" id="WP_100699963.1">
    <property type="nucleotide sequence ID" value="NZ_MLFP01000006.1"/>
</dbReference>
<dbReference type="GO" id="GO:0003729">
    <property type="term" value="F:mRNA binding"/>
    <property type="evidence" value="ECO:0007669"/>
    <property type="project" value="InterPro"/>
</dbReference>